<protein>
    <submittedName>
        <fullName evidence="7">Triple functional domain protein-like protein</fullName>
    </submittedName>
</protein>
<feature type="compositionally biased region" description="Basic and acidic residues" evidence="4">
    <location>
        <begin position="237"/>
        <end position="246"/>
    </location>
</feature>
<dbReference type="SUPFAM" id="SSF48065">
    <property type="entry name" value="DBL homology domain (DH-domain)"/>
    <property type="match status" value="1"/>
</dbReference>
<dbReference type="GO" id="GO:0005737">
    <property type="term" value="C:cytoplasm"/>
    <property type="evidence" value="ECO:0007669"/>
    <property type="project" value="UniProtKB-SubCell"/>
</dbReference>
<dbReference type="PROSITE" id="PS00741">
    <property type="entry name" value="DH_1"/>
    <property type="match status" value="1"/>
</dbReference>
<dbReference type="Pfam" id="PF00621">
    <property type="entry name" value="RhoGEF"/>
    <property type="match status" value="1"/>
</dbReference>
<feature type="compositionally biased region" description="Low complexity" evidence="4">
    <location>
        <begin position="150"/>
        <end position="165"/>
    </location>
</feature>
<dbReference type="GO" id="GO:0007411">
    <property type="term" value="P:axon guidance"/>
    <property type="evidence" value="ECO:0007669"/>
    <property type="project" value="TreeGrafter"/>
</dbReference>
<name>A0A3S3SM37_9ACAR</name>
<feature type="compositionally biased region" description="Low complexity" evidence="4">
    <location>
        <begin position="127"/>
        <end position="139"/>
    </location>
</feature>
<evidence type="ECO:0000256" key="1">
    <source>
        <dbReference type="ARBA" id="ARBA00004496"/>
    </source>
</evidence>
<feature type="compositionally biased region" description="Polar residues" evidence="4">
    <location>
        <begin position="654"/>
        <end position="664"/>
    </location>
</feature>
<dbReference type="OrthoDB" id="10256089at2759"/>
<dbReference type="PROSITE" id="PS50003">
    <property type="entry name" value="PH_DOMAIN"/>
    <property type="match status" value="1"/>
</dbReference>
<dbReference type="Gene3D" id="2.30.29.30">
    <property type="entry name" value="Pleckstrin-homology domain (PH domain)/Phosphotyrosine-binding domain (PTB)"/>
    <property type="match status" value="1"/>
</dbReference>
<dbReference type="PROSITE" id="PS50010">
    <property type="entry name" value="DH_2"/>
    <property type="match status" value="1"/>
</dbReference>
<feature type="compositionally biased region" description="Low complexity" evidence="4">
    <location>
        <begin position="774"/>
        <end position="802"/>
    </location>
</feature>
<evidence type="ECO:0000259" key="5">
    <source>
        <dbReference type="PROSITE" id="PS50003"/>
    </source>
</evidence>
<sequence length="825" mass="91151">MFCCPLHVCQVKDTSLEPIDSKLGRSKSDNSHNNKRTFQIVIHRSLSKDMPLPDSNSESNTLPPGSEPGQSSSTNASTKRKGAFKKWLTNPVRKLSQGKLLDKTTAGSSSTNLICSSSDSTPKSAKKSSISGLSSSSWGKGDGKPESHASIKSSGSLSISNKPPLLSLTTQKSKSLDLESIEPQPLLSCSPKAQTIDEDTDTGDATDVELPPPMKIQDHDFTTATVVASSATVHKSSNKEIEKSDSISEEFENRLSVGSSSPNEEVKDLDEERQKALLKRQYVLQELVDTERDYVRDLGLVVEGYMEAMRKEEIPEGLRNGKDKIVFGNIEAIYEWHRDSFLAELEKSLEEPERLGLLFRRYERRLNMYIVYCQNKSKSEFIVSEYLDSYFEDLRQRLGHKLQLPDLLIKPVQRIMKYQLLLKDILKYTEKAGLEKEAEDLRKAVHIMHVVPKAADDMMTVGRLQGFEGKITAQGKLLLQGLLLVCDTKEALTSTSISSLKLKERQVFLFEQIIIFSEAVGQKTQFSNPTYIYKNHLQVNKMSLQEKSPDSDLIKFILKSKDPQQEGVNFVCQGQTVEERDLWVQNIKAILETQLDFLRALQSPIAYQKELTKEVSAPELGSLWNPSLRKTLSHPAAAHRQKASKSTGDESSDLKLTSGISSSKSLKHPKGTKLNKKGSPEKKLAKSPELSSNSANLTSTTTRKYSCPSATAINVESVSEVSSASAASAITQTLSYSQANSPNSKSKKTFLEGFRNPLRQKAKVDTTPSPSIATSELTSPPSSLPVATPTSLLSSQSLDSSSVCKQDESENGSNVNRRWSESSAP</sequence>
<keyword evidence="2" id="KW-0963">Cytoplasm</keyword>
<evidence type="ECO:0000256" key="2">
    <source>
        <dbReference type="ARBA" id="ARBA00022490"/>
    </source>
</evidence>
<accession>A0A3S3SM37</accession>
<dbReference type="InterPro" id="IPR001331">
    <property type="entry name" value="GDS_CDC24_CS"/>
</dbReference>
<gene>
    <name evidence="7" type="ORF">B4U79_14169</name>
</gene>
<feature type="compositionally biased region" description="Polar residues" evidence="4">
    <location>
        <begin position="735"/>
        <end position="744"/>
    </location>
</feature>
<dbReference type="InterPro" id="IPR000219">
    <property type="entry name" value="DH_dom"/>
</dbReference>
<dbReference type="CDD" id="cd13241">
    <property type="entry name" value="PH2_Kalirin_Trio_p63RhoGEF"/>
    <property type="match status" value="1"/>
</dbReference>
<feature type="region of interest" description="Disordered" evidence="4">
    <location>
        <begin position="237"/>
        <end position="268"/>
    </location>
</feature>
<dbReference type="InterPro" id="IPR051336">
    <property type="entry name" value="RhoGEF_Guanine_NuclExch_SF"/>
</dbReference>
<evidence type="ECO:0000259" key="6">
    <source>
        <dbReference type="PROSITE" id="PS50010"/>
    </source>
</evidence>
<dbReference type="FunFam" id="1.20.900.10:FF:000008">
    <property type="entry name" value="rho guanine nucleotide exchange factor 25"/>
    <property type="match status" value="1"/>
</dbReference>
<dbReference type="STRING" id="1965070.A0A3S3SM37"/>
<dbReference type="AlphaFoldDB" id="A0A3S3SM37"/>
<dbReference type="SMART" id="SM00325">
    <property type="entry name" value="RhoGEF"/>
    <property type="match status" value="1"/>
</dbReference>
<feature type="compositionally biased region" description="Basic residues" evidence="4">
    <location>
        <begin position="665"/>
        <end position="676"/>
    </location>
</feature>
<dbReference type="Proteomes" id="UP000285301">
    <property type="component" value="Unassembled WGS sequence"/>
</dbReference>
<dbReference type="EMBL" id="NCKU01000334">
    <property type="protein sequence ID" value="RWS15945.1"/>
    <property type="molecule type" value="Genomic_DNA"/>
</dbReference>
<dbReference type="PANTHER" id="PTHR22826:SF106">
    <property type="entry name" value="TRIO, ISOFORM A"/>
    <property type="match status" value="1"/>
</dbReference>
<feature type="domain" description="DH" evidence="6">
    <location>
        <begin position="279"/>
        <end position="458"/>
    </location>
</feature>
<feature type="compositionally biased region" description="Acidic residues" evidence="4">
    <location>
        <begin position="196"/>
        <end position="207"/>
    </location>
</feature>
<dbReference type="InterPro" id="IPR011993">
    <property type="entry name" value="PH-like_dom_sf"/>
</dbReference>
<feature type="compositionally biased region" description="Polar residues" evidence="4">
    <location>
        <begin position="811"/>
        <end position="825"/>
    </location>
</feature>
<evidence type="ECO:0000256" key="3">
    <source>
        <dbReference type="ARBA" id="ARBA00022658"/>
    </source>
</evidence>
<dbReference type="InterPro" id="IPR055251">
    <property type="entry name" value="SOS1_NGEF_PH"/>
</dbReference>
<dbReference type="GO" id="GO:0035556">
    <property type="term" value="P:intracellular signal transduction"/>
    <property type="evidence" value="ECO:0007669"/>
    <property type="project" value="InterPro"/>
</dbReference>
<reference evidence="7 8" key="1">
    <citation type="journal article" date="2018" name="Gigascience">
        <title>Genomes of trombidid mites reveal novel predicted allergens and laterally-transferred genes associated with secondary metabolism.</title>
        <authorList>
            <person name="Dong X."/>
            <person name="Chaisiri K."/>
            <person name="Xia D."/>
            <person name="Armstrong S.D."/>
            <person name="Fang Y."/>
            <person name="Donnelly M.J."/>
            <person name="Kadowaki T."/>
            <person name="McGarry J.W."/>
            <person name="Darby A.C."/>
            <person name="Makepeace B.L."/>
        </authorList>
    </citation>
    <scope>NUCLEOTIDE SEQUENCE [LARGE SCALE GENOMIC DNA]</scope>
    <source>
        <strain evidence="7">UoL-WK</strain>
    </source>
</reference>
<dbReference type="Pfam" id="PF22697">
    <property type="entry name" value="SOS1_NGEF_PH"/>
    <property type="match status" value="1"/>
</dbReference>
<feature type="domain" description="PH" evidence="5">
    <location>
        <begin position="476"/>
        <end position="592"/>
    </location>
</feature>
<feature type="region of interest" description="Disordered" evidence="4">
    <location>
        <begin position="181"/>
        <end position="208"/>
    </location>
</feature>
<evidence type="ECO:0000256" key="4">
    <source>
        <dbReference type="SAM" id="MobiDB-lite"/>
    </source>
</evidence>
<feature type="compositionally biased region" description="Low complexity" evidence="4">
    <location>
        <begin position="690"/>
        <end position="702"/>
    </location>
</feature>
<dbReference type="InterPro" id="IPR001849">
    <property type="entry name" value="PH_domain"/>
</dbReference>
<dbReference type="CDD" id="cd00160">
    <property type="entry name" value="RhoGEF"/>
    <property type="match status" value="1"/>
</dbReference>
<proteinExistence type="predicted"/>
<keyword evidence="8" id="KW-1185">Reference proteome</keyword>
<evidence type="ECO:0000313" key="8">
    <source>
        <dbReference type="Proteomes" id="UP000285301"/>
    </source>
</evidence>
<feature type="region of interest" description="Disordered" evidence="4">
    <location>
        <begin position="735"/>
        <end position="825"/>
    </location>
</feature>
<dbReference type="Gene3D" id="1.20.900.10">
    <property type="entry name" value="Dbl homology (DH) domain"/>
    <property type="match status" value="1"/>
</dbReference>
<feature type="non-terminal residue" evidence="7">
    <location>
        <position position="825"/>
    </location>
</feature>
<evidence type="ECO:0000313" key="7">
    <source>
        <dbReference type="EMBL" id="RWS15945.1"/>
    </source>
</evidence>
<comment type="subcellular location">
    <subcellularLocation>
        <location evidence="1">Cytoplasm</location>
    </subcellularLocation>
</comment>
<dbReference type="InterPro" id="IPR035899">
    <property type="entry name" value="DBL_dom_sf"/>
</dbReference>
<feature type="region of interest" description="Disordered" evidence="4">
    <location>
        <begin position="633"/>
        <end position="703"/>
    </location>
</feature>
<dbReference type="GO" id="GO:0005085">
    <property type="term" value="F:guanyl-nucleotide exchange factor activity"/>
    <property type="evidence" value="ECO:0007669"/>
    <property type="project" value="UniProtKB-KW"/>
</dbReference>
<dbReference type="GO" id="GO:0019898">
    <property type="term" value="C:extrinsic component of membrane"/>
    <property type="evidence" value="ECO:0007669"/>
    <property type="project" value="TreeGrafter"/>
</dbReference>
<comment type="caution">
    <text evidence="7">The sequence shown here is derived from an EMBL/GenBank/DDBJ whole genome shotgun (WGS) entry which is preliminary data.</text>
</comment>
<keyword evidence="3" id="KW-0344">Guanine-nucleotide releasing factor</keyword>
<dbReference type="SMART" id="SM00233">
    <property type="entry name" value="PH"/>
    <property type="match status" value="1"/>
</dbReference>
<feature type="compositionally biased region" description="Polar residues" evidence="4">
    <location>
        <begin position="105"/>
        <end position="122"/>
    </location>
</feature>
<dbReference type="SUPFAM" id="SSF50729">
    <property type="entry name" value="PH domain-like"/>
    <property type="match status" value="1"/>
</dbReference>
<dbReference type="PANTHER" id="PTHR22826">
    <property type="entry name" value="RHO GUANINE EXCHANGE FACTOR-RELATED"/>
    <property type="match status" value="1"/>
</dbReference>
<organism evidence="7 8">
    <name type="scientific">Dinothrombium tinctorium</name>
    <dbReference type="NCBI Taxonomy" id="1965070"/>
    <lineage>
        <taxon>Eukaryota</taxon>
        <taxon>Metazoa</taxon>
        <taxon>Ecdysozoa</taxon>
        <taxon>Arthropoda</taxon>
        <taxon>Chelicerata</taxon>
        <taxon>Arachnida</taxon>
        <taxon>Acari</taxon>
        <taxon>Acariformes</taxon>
        <taxon>Trombidiformes</taxon>
        <taxon>Prostigmata</taxon>
        <taxon>Anystina</taxon>
        <taxon>Parasitengona</taxon>
        <taxon>Trombidioidea</taxon>
        <taxon>Trombidiidae</taxon>
        <taxon>Dinothrombium</taxon>
    </lineage>
</organism>
<feature type="region of interest" description="Disordered" evidence="4">
    <location>
        <begin position="46"/>
        <end position="165"/>
    </location>
</feature>
<feature type="compositionally biased region" description="Polar residues" evidence="4">
    <location>
        <begin position="54"/>
        <end position="77"/>
    </location>
</feature>